<reference evidence="2 3" key="1">
    <citation type="submission" date="2015-07" db="EMBL/GenBank/DDBJ databases">
        <title>Genome analysis of myxobacterium Chondromyces crocatus Cm c5 reveals a high potential for natural compound synthesis and the genetic basis for the loss of fruiting body formation.</title>
        <authorList>
            <person name="Zaburannyi N."/>
            <person name="Bunk B."/>
            <person name="Maier J."/>
            <person name="Overmann J."/>
            <person name="Mueller R."/>
        </authorList>
    </citation>
    <scope>NUCLEOTIDE SEQUENCE [LARGE SCALE GENOMIC DNA]</scope>
    <source>
        <strain evidence="2 3">Cm c5</strain>
    </source>
</reference>
<dbReference type="STRING" id="52.CMC5_044320"/>
<keyword evidence="3" id="KW-1185">Reference proteome</keyword>
<evidence type="ECO:0000313" key="3">
    <source>
        <dbReference type="Proteomes" id="UP000067626"/>
    </source>
</evidence>
<dbReference type="OrthoDB" id="180469at2"/>
<dbReference type="AlphaFoldDB" id="A0A0K1EHE8"/>
<organism evidence="2 3">
    <name type="scientific">Chondromyces crocatus</name>
    <dbReference type="NCBI Taxonomy" id="52"/>
    <lineage>
        <taxon>Bacteria</taxon>
        <taxon>Pseudomonadati</taxon>
        <taxon>Myxococcota</taxon>
        <taxon>Polyangia</taxon>
        <taxon>Polyangiales</taxon>
        <taxon>Polyangiaceae</taxon>
        <taxon>Chondromyces</taxon>
    </lineage>
</organism>
<evidence type="ECO:0000256" key="1">
    <source>
        <dbReference type="SAM" id="Phobius"/>
    </source>
</evidence>
<dbReference type="EMBL" id="CP012159">
    <property type="protein sequence ID" value="AKT40279.1"/>
    <property type="molecule type" value="Genomic_DNA"/>
</dbReference>
<name>A0A0K1EHE8_CHOCO</name>
<evidence type="ECO:0000313" key="2">
    <source>
        <dbReference type="EMBL" id="AKT40279.1"/>
    </source>
</evidence>
<gene>
    <name evidence="2" type="ORF">CMC5_044320</name>
</gene>
<proteinExistence type="predicted"/>
<dbReference type="Proteomes" id="UP000067626">
    <property type="component" value="Chromosome"/>
</dbReference>
<protein>
    <submittedName>
        <fullName evidence="2">Uncharacterized protein</fullName>
    </submittedName>
</protein>
<sequence length="383" mass="40787">MTDGQALYLTLVVLVLLEAVAWVPRGALALPAWSRGRARPALPHRTFGNARGGAVLGVPLLPEAVTFLVPQWPVALGRDGALGWVTECLEAEERAPHTGLFLRFDEMKRVTSVGNEVRVDGELLAQTASSTLAQQVAEAIEALRQLPTEARPAAIEQRLAAQCDLDAARARVAAFYQETRGLRTAGLALAVLALAVAPALFLSIGFARAWLPALAVLYVGSVANAALWVRIHRRLAPAARLERWTHAVGIALLPVSAMRAADVLARTALTGLHPLAAAGALVPRAQLEPLAAHLVRDARWPLRPTCPTTEPDAQATERAHREALTRHLEDLVRALGFDPEHLAAIPPPTGEVDDERCCPRCHASYGGGATTCDDCGGIPLATV</sequence>
<feature type="transmembrane region" description="Helical" evidence="1">
    <location>
        <begin position="185"/>
        <end position="204"/>
    </location>
</feature>
<dbReference type="KEGG" id="ccro:CMC5_044320"/>
<keyword evidence="1" id="KW-0812">Transmembrane</keyword>
<keyword evidence="1" id="KW-1133">Transmembrane helix</keyword>
<feature type="transmembrane region" description="Helical" evidence="1">
    <location>
        <begin position="210"/>
        <end position="231"/>
    </location>
</feature>
<keyword evidence="1" id="KW-0472">Membrane</keyword>
<feature type="transmembrane region" description="Helical" evidence="1">
    <location>
        <begin position="6"/>
        <end position="30"/>
    </location>
</feature>
<accession>A0A0K1EHE8</accession>
<dbReference type="RefSeq" id="WP_050432231.1">
    <property type="nucleotide sequence ID" value="NZ_CP012159.1"/>
</dbReference>